<dbReference type="Pfam" id="PF07004">
    <property type="entry name" value="SHIPPO-rpt"/>
    <property type="match status" value="1"/>
</dbReference>
<gene>
    <name evidence="1" type="ORF">HINF_LOCUS44281</name>
</gene>
<protein>
    <submittedName>
        <fullName evidence="1">Sperm-tail_PG-rich repeat</fullName>
    </submittedName>
</protein>
<comment type="caution">
    <text evidence="1">The sequence shown here is derived from an EMBL/GenBank/DDBJ whole genome shotgun (WGS) entry which is preliminary data.</text>
</comment>
<organism evidence="1 2">
    <name type="scientific">Hexamita inflata</name>
    <dbReference type="NCBI Taxonomy" id="28002"/>
    <lineage>
        <taxon>Eukaryota</taxon>
        <taxon>Metamonada</taxon>
        <taxon>Diplomonadida</taxon>
        <taxon>Hexamitidae</taxon>
        <taxon>Hexamitinae</taxon>
        <taxon>Hexamita</taxon>
    </lineage>
</organism>
<accession>A0ABP1K193</accession>
<proteinExistence type="predicted"/>
<name>A0ABP1K193_9EUKA</name>
<reference evidence="1 2" key="1">
    <citation type="submission" date="2024-07" db="EMBL/GenBank/DDBJ databases">
        <authorList>
            <person name="Akdeniz Z."/>
        </authorList>
    </citation>
    <scope>NUCLEOTIDE SEQUENCE [LARGE SCALE GENOMIC DNA]</scope>
</reference>
<evidence type="ECO:0000313" key="2">
    <source>
        <dbReference type="Proteomes" id="UP001642409"/>
    </source>
</evidence>
<dbReference type="Proteomes" id="UP001642409">
    <property type="component" value="Unassembled WGS sequence"/>
</dbReference>
<dbReference type="EMBL" id="CAXDID020000187">
    <property type="protein sequence ID" value="CAL6051252.1"/>
    <property type="molecule type" value="Genomic_DNA"/>
</dbReference>
<dbReference type="InterPro" id="IPR010736">
    <property type="entry name" value="SHIPPO-rpt"/>
</dbReference>
<sequence length="438" mass="50468">MTINARAAVNSRLNTELTKFKFPTNYHKTQWIPKNQLLLPQNLPKECPEEVKRAMLQMQGIHTNSQVGPGQYNIPTESPNGIKIKENIQQYQKEFSSPGRYEIPKISTSRNIIIKQNVKPRRPKLLKEEVVTPGPGTYKVEPKSPERKTVFVTKQVIKEKPMPGPLEYSHLPDFSIKRAKSSMDYGRLDNKVPHTPPDFYINYSDLVGKQQKIPEKYDNPIQPDDTPAPYDTRDAHKFINPQLKSGKINERFTLGSNTEKFANTITRIWKLEERLKEKTATPSKVNINQQSISKQQRITLLEKNKPYMTFLTQNPLEIHFTVAGDSYYKGAVHGAVFINKSYPHNNPVIKIFNDQFKTVQLNKQLLVSWNPSMGVHILLSEILIKMRDFIEDSGSDMARQSAICSRRFECEVCGAAHIDQWQRLMNDKIKWMEKYGGI</sequence>
<dbReference type="SUPFAM" id="SSF54495">
    <property type="entry name" value="UBC-like"/>
    <property type="match status" value="1"/>
</dbReference>
<evidence type="ECO:0000313" key="1">
    <source>
        <dbReference type="EMBL" id="CAL6051252.1"/>
    </source>
</evidence>
<dbReference type="InterPro" id="IPR016135">
    <property type="entry name" value="UBQ-conjugating_enzyme/RWD"/>
</dbReference>
<keyword evidence="2" id="KW-1185">Reference proteome</keyword>